<organism evidence="3 4">
    <name type="scientific">Laccaria amethystina LaAM-08-1</name>
    <dbReference type="NCBI Taxonomy" id="1095629"/>
    <lineage>
        <taxon>Eukaryota</taxon>
        <taxon>Fungi</taxon>
        <taxon>Dikarya</taxon>
        <taxon>Basidiomycota</taxon>
        <taxon>Agaricomycotina</taxon>
        <taxon>Agaricomycetes</taxon>
        <taxon>Agaricomycetidae</taxon>
        <taxon>Agaricales</taxon>
        <taxon>Agaricineae</taxon>
        <taxon>Hydnangiaceae</taxon>
        <taxon>Laccaria</taxon>
    </lineage>
</organism>
<feature type="non-terminal residue" evidence="3">
    <location>
        <position position="494"/>
    </location>
</feature>
<feature type="compositionally biased region" description="Acidic residues" evidence="1">
    <location>
        <begin position="428"/>
        <end position="486"/>
    </location>
</feature>
<proteinExistence type="predicted"/>
<feature type="region of interest" description="Disordered" evidence="1">
    <location>
        <begin position="427"/>
        <end position="494"/>
    </location>
</feature>
<reference evidence="4" key="2">
    <citation type="submission" date="2015-01" db="EMBL/GenBank/DDBJ databases">
        <title>Evolutionary Origins and Diversification of the Mycorrhizal Mutualists.</title>
        <authorList>
            <consortium name="DOE Joint Genome Institute"/>
            <consortium name="Mycorrhizal Genomics Consortium"/>
            <person name="Kohler A."/>
            <person name="Kuo A."/>
            <person name="Nagy L.G."/>
            <person name="Floudas D."/>
            <person name="Copeland A."/>
            <person name="Barry K.W."/>
            <person name="Cichocki N."/>
            <person name="Veneault-Fourrey C."/>
            <person name="LaButti K."/>
            <person name="Lindquist E.A."/>
            <person name="Lipzen A."/>
            <person name="Lundell T."/>
            <person name="Morin E."/>
            <person name="Murat C."/>
            <person name="Riley R."/>
            <person name="Ohm R."/>
            <person name="Sun H."/>
            <person name="Tunlid A."/>
            <person name="Henrissat B."/>
            <person name="Grigoriev I.V."/>
            <person name="Hibbett D.S."/>
            <person name="Martin F."/>
        </authorList>
    </citation>
    <scope>NUCLEOTIDE SEQUENCE [LARGE SCALE GENOMIC DNA]</scope>
    <source>
        <strain evidence="4">LaAM-08-1</strain>
    </source>
</reference>
<dbReference type="PANTHER" id="PTHR21506:SF0">
    <property type="entry name" value="CONSERVED OLIGOMERIC GOLGI COMPLEX SUBUNIT 6"/>
    <property type="match status" value="1"/>
</dbReference>
<feature type="domain" description="Conserved Oligomeric Golgi complex subunit 6 C-terminal" evidence="2">
    <location>
        <begin position="3"/>
        <end position="408"/>
    </location>
</feature>
<reference evidence="3 4" key="1">
    <citation type="submission" date="2014-04" db="EMBL/GenBank/DDBJ databases">
        <authorList>
            <consortium name="DOE Joint Genome Institute"/>
            <person name="Kuo A."/>
            <person name="Kohler A."/>
            <person name="Nagy L.G."/>
            <person name="Floudas D."/>
            <person name="Copeland A."/>
            <person name="Barry K.W."/>
            <person name="Cichocki N."/>
            <person name="Veneault-Fourrey C."/>
            <person name="LaButti K."/>
            <person name="Lindquist E.A."/>
            <person name="Lipzen A."/>
            <person name="Lundell T."/>
            <person name="Morin E."/>
            <person name="Murat C."/>
            <person name="Sun H."/>
            <person name="Tunlid A."/>
            <person name="Henrissat B."/>
            <person name="Grigoriev I.V."/>
            <person name="Hibbett D.S."/>
            <person name="Martin F."/>
            <person name="Nordberg H.P."/>
            <person name="Cantor M.N."/>
            <person name="Hua S.X."/>
        </authorList>
    </citation>
    <scope>NUCLEOTIDE SEQUENCE [LARGE SCALE GENOMIC DNA]</scope>
    <source>
        <strain evidence="3 4">LaAM-08-1</strain>
    </source>
</reference>
<evidence type="ECO:0000256" key="1">
    <source>
        <dbReference type="SAM" id="MobiDB-lite"/>
    </source>
</evidence>
<keyword evidence="4" id="KW-1185">Reference proteome</keyword>
<dbReference type="GO" id="GO:0017119">
    <property type="term" value="C:Golgi transport complex"/>
    <property type="evidence" value="ECO:0007669"/>
    <property type="project" value="InterPro"/>
</dbReference>
<dbReference type="EMBL" id="KN838883">
    <property type="protein sequence ID" value="KIJ92809.1"/>
    <property type="molecule type" value="Genomic_DNA"/>
</dbReference>
<dbReference type="InterPro" id="IPR048369">
    <property type="entry name" value="COG6_C"/>
</dbReference>
<dbReference type="InterPro" id="IPR010490">
    <property type="entry name" value="COG6"/>
</dbReference>
<name>A0A0C9WIE6_9AGAR</name>
<accession>A0A0C9WIE6</accession>
<dbReference type="SMART" id="SM01087">
    <property type="entry name" value="COG6"/>
    <property type="match status" value="1"/>
</dbReference>
<dbReference type="Proteomes" id="UP000054477">
    <property type="component" value="Unassembled WGS sequence"/>
</dbReference>
<gene>
    <name evidence="3" type="ORF">K443DRAFT_113007</name>
</gene>
<sequence length="494" mass="55575">SETLTYLSETRQTTLLSSFITALTRGGPSGLPRPIELHAHDPMRYVGDMLLRSRDAPMGAPWVHQAIAAEREFLESLFGIKRDGRIVGSVRVFEGQSEEEDWVQELMDLAVGKLCVPLKVRVQQTVRSQESSIVSYKIANLLQFYLVTMRRTVGSRAILTVTLEETTAVAYKVFYDSIEAQSRALLRDLDDPSLTPSLPILDQAQILKEVMSVYQSSLLGDEGEQERTTGFQKVLDVIVDPLVESCIAKAEEKKRARVKWDRAVYVLNCLCFAQSVLESFSFTAVKLAMVQGVIDERVTELTDEHYLNIMTDAGLLQISETIKTHPKDDPLSHNPTTQPQALHQSLQNFSLWLSGLDVLHSPRVAQLSTPKLQTQIHHAALVRVVRAYEGICEAVKRRENRYEAAATLLGSERPFGRVHLLWQIFGLEEGEGEGEGDDDDEEEEEGDEEEGDEEEETDSDDEDEDGEEDSEDEDDGDEEEEEEEDERTLAEKKS</sequence>
<dbReference type="GO" id="GO:0006891">
    <property type="term" value="P:intra-Golgi vesicle-mediated transport"/>
    <property type="evidence" value="ECO:0007669"/>
    <property type="project" value="InterPro"/>
</dbReference>
<evidence type="ECO:0000313" key="3">
    <source>
        <dbReference type="EMBL" id="KIJ92809.1"/>
    </source>
</evidence>
<evidence type="ECO:0000313" key="4">
    <source>
        <dbReference type="Proteomes" id="UP000054477"/>
    </source>
</evidence>
<protein>
    <recommendedName>
        <fullName evidence="2">Conserved Oligomeric Golgi complex subunit 6 C-terminal domain-containing protein</fullName>
    </recommendedName>
</protein>
<dbReference type="PANTHER" id="PTHR21506">
    <property type="entry name" value="COMPONENT OF OLIGOMERIC GOLGI COMPLEX 6"/>
    <property type="match status" value="1"/>
</dbReference>
<dbReference type="HOGENOM" id="CLU_011361_3_0_1"/>
<evidence type="ECO:0000259" key="2">
    <source>
        <dbReference type="Pfam" id="PF20653"/>
    </source>
</evidence>
<dbReference type="STRING" id="1095629.A0A0C9WIE6"/>
<dbReference type="OrthoDB" id="272987at2759"/>
<dbReference type="Pfam" id="PF20653">
    <property type="entry name" value="COG6_C"/>
    <property type="match status" value="1"/>
</dbReference>
<dbReference type="AlphaFoldDB" id="A0A0C9WIE6"/>